<dbReference type="Pfam" id="PF00270">
    <property type="entry name" value="DEAD"/>
    <property type="match status" value="1"/>
</dbReference>
<dbReference type="SMART" id="SM00490">
    <property type="entry name" value="HELICc"/>
    <property type="match status" value="1"/>
</dbReference>
<dbReference type="PROSITE" id="PS51194">
    <property type="entry name" value="HELICASE_CTER"/>
    <property type="match status" value="1"/>
</dbReference>
<dbReference type="GO" id="GO:0004386">
    <property type="term" value="F:helicase activity"/>
    <property type="evidence" value="ECO:0007669"/>
    <property type="project" value="UniProtKB-KW"/>
</dbReference>
<name>A0A8J7Q512_9BACT</name>
<accession>A0A8J7Q512</accession>
<dbReference type="EMBL" id="JAFREP010000005">
    <property type="protein sequence ID" value="MBO1318237.1"/>
    <property type="molecule type" value="Genomic_DNA"/>
</dbReference>
<evidence type="ECO:0000313" key="5">
    <source>
        <dbReference type="EMBL" id="MBO1318237.1"/>
    </source>
</evidence>
<evidence type="ECO:0000256" key="1">
    <source>
        <dbReference type="ARBA" id="ARBA00022741"/>
    </source>
</evidence>
<reference evidence="5" key="1">
    <citation type="submission" date="2021-03" db="EMBL/GenBank/DDBJ databases">
        <authorList>
            <person name="Wang G."/>
        </authorList>
    </citation>
    <scope>NUCLEOTIDE SEQUENCE</scope>
    <source>
        <strain evidence="5">KCTC 12899</strain>
    </source>
</reference>
<keyword evidence="1" id="KW-0547">Nucleotide-binding</keyword>
<feature type="domain" description="Helicase C-terminal" evidence="4">
    <location>
        <begin position="222"/>
        <end position="381"/>
    </location>
</feature>
<sequence>MNPLLAGDRDVVISAATASGKTEAAFLPICSRLAEEPAEGIGVLYISPLKALITDQHRRLESLCEHVGLQITPWHGDVPKSLKTKLRRRPRGILLITPESLESLLIHQMGWLKTAFAPLRYIVIDEFHAFIGSERGCQLLSLLTRLGFLLDKEVPRVALSATLGDLVMVGKCLRPAEAGCEPAVIESAALKSSLKIQLRGYLIPDRPHDEDDNPVDTVQNQIVADLFSILRGKSHLVFANSRRWTEYFAAELADRCAVHALPNEFFPHHGNLAKELREQLEARLLEGRLPTTAVCTMTLELGIDIGSVDSVAQVAAPHSVASLRQRLGRSGRRGEAAVLRLFIKEQEVTADSGAADRLRFHTMRCAALISLLLKKWYEPPLTGLNHFSTLVHQVLAVIGQYGGARADQLHRLLCARGPFQETEPAAFAALLRSMGEDELISQTHDGQLVLGVKGENLVGHYSFFSVFKTPEEYRLEAGGKVLGTVPVDGPLLVDQIIIFAGKRWRIESVDDEKKVITLTKAKGGSPPLFLGDPLLVHDRVRQEMFALFESGECPVYFDAVARDHFEEAVSGFREWELADRPWLVSGANLWVFPWLGDRVVNALAILVTEQGFQAGNDDGILEVRNCSEAAFKQAIKTHLAGPRLTKKDLAARLEGSPIEKYDKWVPKSLRQQSQSGHFFDLEGAYQWLERKTDFLR</sequence>
<dbReference type="GO" id="GO:0005524">
    <property type="term" value="F:ATP binding"/>
    <property type="evidence" value="ECO:0007669"/>
    <property type="project" value="UniProtKB-KW"/>
</dbReference>
<dbReference type="InterPro" id="IPR027417">
    <property type="entry name" value="P-loop_NTPase"/>
</dbReference>
<dbReference type="PANTHER" id="PTHR47962:SF5">
    <property type="entry name" value="ATP-DEPENDENT HELICASE LHR-RELATED"/>
    <property type="match status" value="1"/>
</dbReference>
<gene>
    <name evidence="5" type="ORF">J3U88_07210</name>
</gene>
<keyword evidence="5" id="KW-0347">Helicase</keyword>
<dbReference type="PROSITE" id="PS51192">
    <property type="entry name" value="HELICASE_ATP_BIND_1"/>
    <property type="match status" value="1"/>
</dbReference>
<keyword evidence="2" id="KW-0067">ATP-binding</keyword>
<dbReference type="InterPro" id="IPR052511">
    <property type="entry name" value="ATP-dep_Helicase"/>
</dbReference>
<proteinExistence type="predicted"/>
<dbReference type="CDD" id="cd17922">
    <property type="entry name" value="DEXHc_LHR-like"/>
    <property type="match status" value="1"/>
</dbReference>
<keyword evidence="5" id="KW-0378">Hydrolase</keyword>
<evidence type="ECO:0000313" key="6">
    <source>
        <dbReference type="Proteomes" id="UP000664417"/>
    </source>
</evidence>
<dbReference type="InterPro" id="IPR001650">
    <property type="entry name" value="Helicase_C-like"/>
</dbReference>
<feature type="domain" description="Helicase ATP-binding" evidence="3">
    <location>
        <begin position="2"/>
        <end position="165"/>
    </location>
</feature>
<comment type="caution">
    <text evidence="5">The sequence shown here is derived from an EMBL/GenBank/DDBJ whole genome shotgun (WGS) entry which is preliminary data.</text>
</comment>
<organism evidence="5 6">
    <name type="scientific">Acanthopleuribacter pedis</name>
    <dbReference type="NCBI Taxonomy" id="442870"/>
    <lineage>
        <taxon>Bacteria</taxon>
        <taxon>Pseudomonadati</taxon>
        <taxon>Acidobacteriota</taxon>
        <taxon>Holophagae</taxon>
        <taxon>Acanthopleuribacterales</taxon>
        <taxon>Acanthopleuribacteraceae</taxon>
        <taxon>Acanthopleuribacter</taxon>
    </lineage>
</organism>
<dbReference type="Gene3D" id="3.40.50.300">
    <property type="entry name" value="P-loop containing nucleotide triphosphate hydrolases"/>
    <property type="match status" value="2"/>
</dbReference>
<dbReference type="InterPro" id="IPR014001">
    <property type="entry name" value="Helicase_ATP-bd"/>
</dbReference>
<dbReference type="PANTHER" id="PTHR47962">
    <property type="entry name" value="ATP-DEPENDENT HELICASE LHR-RELATED-RELATED"/>
    <property type="match status" value="1"/>
</dbReference>
<evidence type="ECO:0000259" key="4">
    <source>
        <dbReference type="PROSITE" id="PS51194"/>
    </source>
</evidence>
<evidence type="ECO:0000256" key="2">
    <source>
        <dbReference type="ARBA" id="ARBA00022840"/>
    </source>
</evidence>
<evidence type="ECO:0000259" key="3">
    <source>
        <dbReference type="PROSITE" id="PS51192"/>
    </source>
</evidence>
<dbReference type="AlphaFoldDB" id="A0A8J7Q512"/>
<dbReference type="SUPFAM" id="SSF52540">
    <property type="entry name" value="P-loop containing nucleoside triphosphate hydrolases"/>
    <property type="match status" value="1"/>
</dbReference>
<dbReference type="Proteomes" id="UP000664417">
    <property type="component" value="Unassembled WGS sequence"/>
</dbReference>
<protein>
    <submittedName>
        <fullName evidence="5">DEAD/DEAH box helicase</fullName>
    </submittedName>
</protein>
<dbReference type="GO" id="GO:0016887">
    <property type="term" value="F:ATP hydrolysis activity"/>
    <property type="evidence" value="ECO:0007669"/>
    <property type="project" value="TreeGrafter"/>
</dbReference>
<dbReference type="InterPro" id="IPR011545">
    <property type="entry name" value="DEAD/DEAH_box_helicase_dom"/>
</dbReference>
<dbReference type="GO" id="GO:0003677">
    <property type="term" value="F:DNA binding"/>
    <property type="evidence" value="ECO:0007669"/>
    <property type="project" value="TreeGrafter"/>
</dbReference>
<dbReference type="Pfam" id="PF00271">
    <property type="entry name" value="Helicase_C"/>
    <property type="match status" value="1"/>
</dbReference>
<dbReference type="SMART" id="SM00487">
    <property type="entry name" value="DEXDc"/>
    <property type="match status" value="1"/>
</dbReference>
<dbReference type="CDD" id="cd18796">
    <property type="entry name" value="SF2_C_LHR"/>
    <property type="match status" value="1"/>
</dbReference>
<keyword evidence="6" id="KW-1185">Reference proteome</keyword>